<feature type="compositionally biased region" description="Polar residues" evidence="2">
    <location>
        <begin position="563"/>
        <end position="577"/>
    </location>
</feature>
<accession>A0A0P5GNP5</accession>
<proteinExistence type="predicted"/>
<evidence type="ECO:0000256" key="2">
    <source>
        <dbReference type="SAM" id="MobiDB-lite"/>
    </source>
</evidence>
<keyword evidence="1" id="KW-0175">Coiled coil</keyword>
<dbReference type="Pfam" id="PF03999">
    <property type="entry name" value="MAP65_ASE1"/>
    <property type="match status" value="1"/>
</dbReference>
<dbReference type="Gene3D" id="1.20.58.1520">
    <property type="match status" value="1"/>
</dbReference>
<organism evidence="3">
    <name type="scientific">Daphnia magna</name>
    <dbReference type="NCBI Taxonomy" id="35525"/>
    <lineage>
        <taxon>Eukaryota</taxon>
        <taxon>Metazoa</taxon>
        <taxon>Ecdysozoa</taxon>
        <taxon>Arthropoda</taxon>
        <taxon>Crustacea</taxon>
        <taxon>Branchiopoda</taxon>
        <taxon>Diplostraca</taxon>
        <taxon>Cladocera</taxon>
        <taxon>Anomopoda</taxon>
        <taxon>Daphniidae</taxon>
        <taxon>Daphnia</taxon>
    </lineage>
</organism>
<dbReference type="GO" id="GO:1990023">
    <property type="term" value="C:mitotic spindle midzone"/>
    <property type="evidence" value="ECO:0007669"/>
    <property type="project" value="TreeGrafter"/>
</dbReference>
<protein>
    <submittedName>
        <fullName evidence="3">Regulator of cytokinesis</fullName>
    </submittedName>
</protein>
<dbReference type="GO" id="GO:0008017">
    <property type="term" value="F:microtubule binding"/>
    <property type="evidence" value="ECO:0007669"/>
    <property type="project" value="InterPro"/>
</dbReference>
<dbReference type="GO" id="GO:0005737">
    <property type="term" value="C:cytoplasm"/>
    <property type="evidence" value="ECO:0007669"/>
    <property type="project" value="TreeGrafter"/>
</dbReference>
<dbReference type="PANTHER" id="PTHR19321:SF41">
    <property type="entry name" value="FASCETTO-RELATED"/>
    <property type="match status" value="1"/>
</dbReference>
<dbReference type="InterPro" id="IPR007145">
    <property type="entry name" value="MAP65_Ase1_PRC1"/>
</dbReference>
<dbReference type="EMBL" id="GDIQ01067413">
    <property type="protein sequence ID" value="JAN27324.1"/>
    <property type="molecule type" value="Transcribed_RNA"/>
</dbReference>
<dbReference type="AlphaFoldDB" id="A0A0P5GNP5"/>
<name>A0A0P5GNP5_9CRUS</name>
<dbReference type="OrthoDB" id="642895at2759"/>
<sequence length="643" mass="74758">MSVDKAFEEEFLREGTEVLKHVIPKMVQIWKQLGFPTAKIQERFRTAVSHNKELWDSMLEEEQNNKKKIVSTIDRLGRQHHQLCKELGTHYREFGDEIPLLEMEKLLQETLAGLNKEKEERMKSVRALFHEEDKLSARLNVDPCSLNRDRIPTSDQFNMLQELVSKLKMEVVTRQVQFVTLRDSIKNSMAELEMSARSSFEMDLLVSDPQSISLSDADMNKIKEIQQGLVSRIEKNKRKTADLWSVIETLWERLNIETDVREIFHMQNRGSAPSTITSLERELTRLEELKRQNIERFIHAVRQDLISWWDRCYVSDAERRNFTPFYAEIYTEDLLELHEAQVEKYKELHTTNKDIFQKVLHRENLWKRMEDIEARGRDPSRLFGNRGCALLQEEKERTKIMKELPRVEAQLTELLNNYERTHGHVLQINGQDYRQVVVNQWVLYEEQKENEKLQRQRERADKLVEEAKGGAKPNTPMKRRLGTTAIRTQMESPKAKQRKLLMPSTAPQQRLGPGRRILTEAMVNQLPQGTPSDHDASVMSTYSVFTETLQKARQAKCVNSTVLMESTPSSSRGNATPMTAPHRRSTRLAAGATPTLTPQSVRTHHPMFRRSKSHSIMPAPLSTKLTPARSTPKLAIHKRPFLL</sequence>
<reference evidence="3" key="1">
    <citation type="submission" date="2015-10" db="EMBL/GenBank/DDBJ databases">
        <title>EvidentialGene: Evidence-directed Construction of Complete mRNA Transcriptomes without Genomes.</title>
        <authorList>
            <person name="Gilbert D.G."/>
        </authorList>
    </citation>
    <scope>NUCLEOTIDE SEQUENCE</scope>
</reference>
<feature type="region of interest" description="Disordered" evidence="2">
    <location>
        <begin position="563"/>
        <end position="604"/>
    </location>
</feature>
<feature type="coiled-coil region" evidence="1">
    <location>
        <begin position="443"/>
        <end position="470"/>
    </location>
</feature>
<evidence type="ECO:0000313" key="3">
    <source>
        <dbReference type="EMBL" id="JAN27324.1"/>
    </source>
</evidence>
<dbReference type="GO" id="GO:0051256">
    <property type="term" value="P:mitotic spindle midzone assembly"/>
    <property type="evidence" value="ECO:0007669"/>
    <property type="project" value="TreeGrafter"/>
</dbReference>
<feature type="coiled-coil region" evidence="1">
    <location>
        <begin position="59"/>
        <end position="120"/>
    </location>
</feature>
<dbReference type="PANTHER" id="PTHR19321">
    <property type="entry name" value="PROTEIN REGULATOR OF CYTOKINESIS 1 PRC1-RELATED"/>
    <property type="match status" value="1"/>
</dbReference>
<evidence type="ECO:0000256" key="1">
    <source>
        <dbReference type="SAM" id="Coils"/>
    </source>
</evidence>